<dbReference type="PANTHER" id="PTHR24198">
    <property type="entry name" value="ANKYRIN REPEAT AND PROTEIN KINASE DOMAIN-CONTAINING PROTEIN"/>
    <property type="match status" value="1"/>
</dbReference>
<feature type="transmembrane region" description="Helical" evidence="5">
    <location>
        <begin position="947"/>
        <end position="965"/>
    </location>
</feature>
<feature type="repeat" description="ANK" evidence="3">
    <location>
        <begin position="1527"/>
        <end position="1559"/>
    </location>
</feature>
<feature type="repeat" description="ANK" evidence="3">
    <location>
        <begin position="1560"/>
        <end position="1592"/>
    </location>
</feature>
<feature type="transmembrane region" description="Helical" evidence="5">
    <location>
        <begin position="850"/>
        <end position="871"/>
    </location>
</feature>
<evidence type="ECO:0000313" key="6">
    <source>
        <dbReference type="EMBL" id="CAK9089550.1"/>
    </source>
</evidence>
<keyword evidence="2 3" id="KW-0040">ANK repeat</keyword>
<dbReference type="Pfam" id="PF12796">
    <property type="entry name" value="Ank_2"/>
    <property type="match status" value="4"/>
</dbReference>
<feature type="region of interest" description="Disordered" evidence="4">
    <location>
        <begin position="880"/>
        <end position="909"/>
    </location>
</feature>
<organism evidence="6 7">
    <name type="scientific">Durusdinium trenchii</name>
    <dbReference type="NCBI Taxonomy" id="1381693"/>
    <lineage>
        <taxon>Eukaryota</taxon>
        <taxon>Sar</taxon>
        <taxon>Alveolata</taxon>
        <taxon>Dinophyceae</taxon>
        <taxon>Suessiales</taxon>
        <taxon>Symbiodiniaceae</taxon>
        <taxon>Durusdinium</taxon>
    </lineage>
</organism>
<feature type="repeat" description="ANK" evidence="3">
    <location>
        <begin position="1593"/>
        <end position="1625"/>
    </location>
</feature>
<dbReference type="SUPFAM" id="SSF48403">
    <property type="entry name" value="Ankyrin repeat"/>
    <property type="match status" value="3"/>
</dbReference>
<feature type="transmembrane region" description="Helical" evidence="5">
    <location>
        <begin position="1290"/>
        <end position="1309"/>
    </location>
</feature>
<comment type="caution">
    <text evidence="6">The sequence shown here is derived from an EMBL/GenBank/DDBJ whole genome shotgun (WGS) entry which is preliminary data.</text>
</comment>
<evidence type="ECO:0000256" key="3">
    <source>
        <dbReference type="PROSITE-ProRule" id="PRU00023"/>
    </source>
</evidence>
<dbReference type="PANTHER" id="PTHR24198:SF165">
    <property type="entry name" value="ANKYRIN REPEAT-CONTAINING PROTEIN-RELATED"/>
    <property type="match status" value="1"/>
</dbReference>
<evidence type="ECO:0000313" key="7">
    <source>
        <dbReference type="Proteomes" id="UP001642464"/>
    </source>
</evidence>
<feature type="transmembrane region" description="Helical" evidence="5">
    <location>
        <begin position="1173"/>
        <end position="1196"/>
    </location>
</feature>
<evidence type="ECO:0000256" key="1">
    <source>
        <dbReference type="ARBA" id="ARBA00022737"/>
    </source>
</evidence>
<dbReference type="Proteomes" id="UP001642464">
    <property type="component" value="Unassembled WGS sequence"/>
</dbReference>
<dbReference type="PROSITE" id="PS50297">
    <property type="entry name" value="ANK_REP_REGION"/>
    <property type="match status" value="5"/>
</dbReference>
<dbReference type="SMART" id="SM00248">
    <property type="entry name" value="ANK"/>
    <property type="match status" value="19"/>
</dbReference>
<feature type="repeat" description="ANK" evidence="3">
    <location>
        <begin position="300"/>
        <end position="333"/>
    </location>
</feature>
<protein>
    <submittedName>
        <fullName evidence="6">Ankyrin repeat protein RF_0381</fullName>
    </submittedName>
</protein>
<dbReference type="Gene3D" id="1.25.40.20">
    <property type="entry name" value="Ankyrin repeat-containing domain"/>
    <property type="match status" value="6"/>
</dbReference>
<feature type="transmembrane region" description="Helical" evidence="5">
    <location>
        <begin position="1142"/>
        <end position="1161"/>
    </location>
</feature>
<dbReference type="PROSITE" id="PS50088">
    <property type="entry name" value="ANK_REPEAT"/>
    <property type="match status" value="5"/>
</dbReference>
<sequence>MDCQQAAEKDDVDAVQALCLTGHARLAALHQALMAGSAKVSPALLEVTAADALNQFRQPLKFLLPTYVCRTYTCDNQWAKTCPASLPENPGDKRLCCCNFGKGFSQTEMPHRREWRLFQNLTSNVSLLAAAAAGGNKTILQHLWDQGVHADCDAALAAAVCRNQTGAVRFLLDRCDGQKFSYMYQEVPLVAWAAGLGFSGVVKALLSKGAPTLTPSSRSDYNYTALGAAIRFEADGDEGDALGVVQELLLQSDDPQKLLKATSTYEGLPALFIAVSYSKNHLAKVLLEKSADPDQAVTSSGERPVQKAASLGNDSLMVELLCSYGADVQVRNPHGGTPAMTAAWVGSPNNLQALINNCSVASTYGRDLWGSTAAHIATVGENSAGDYLKVLQLLRNASSWCFQQRNDDGQSILDMAVIKGRTDLVKYLVSGPFHDRMSPMYQDPVRALRWGVWHPTILKVLLEHVPSNRNSASFVDAVHEAAAKGQANSLQQLHEKRADLHSWKNGWSPLCRAAENAQPTTVLYLLKAGARSGARCSGKLPLDHAVSSQEWWTENWQKAKNATILLAQHVETPGAKALVSLLAGDAPSLNSTSSVGQLLWTGLHWAVMTRDLSMLRHFESFDHAAAAKDAKGRTALSMAARLGLVDHVEALSSQSDLNSADEDGMTPLMWAARGGHVQVCRRLAEMPQLQPLKNDSQNNTLLHWAAFSGKVEAVDLFHKVLMNCTNHWVNSANSWKETALFNAVRSKNAMLVQHMTQELHYDPNVSNAFLQTPLFVALRQCTKDVWEELAHHTDLQRKDYLGYRIDEMPEFNSNLCLKRTKSVDYFKLDVPVPSTQFSQKLLSVGTNTTFHGYLFLTILLSFLVACIVKLWSHWRAPPTQSAGLDAEDSSASETHKSTESTESSSFSRGCAGCGQRVLDISLRASQIQTAAKHLDQTLQWKLYARRCLDVVAAVVFPTIMIRVLGWEHMLVLSIATYILPALCKQAKFRDEIAERPAKLFGVRDFWAWLRTAYLLFQLLWCITERDVVWHEHDQVWHETHKYLWDRQTYPMSQMKEVSKNELFPIPFPPLNDSWPVFGIAVAVAVAAGSIGGLVLLKNRVKTILPRACDWNRTYVLVEDPEENLPSHEGSEATQWISPRNGVLGVGCLSGALLLAGLWPTAPAQLPMSLGDVLILYRFLVLMLTCLWVVLVMWNLFAEQAASCEPNTPGAHESHNTLNEVAERVHQIAMQRRDEEGAQAVSLEDAAYFEKHCKQQTHLDVFKEALFWLLDIVTDLYTIVNFAAARSFAGYMFASLILGAGLLGFFRALLDGVFMKLGSAVRQTLKTGVRAEELHNLLELEVVIEVPVSLIMTTYGLPEVSHRPASAFMALLSIVLSLTRQAKWLYEEFDVCGGMDVYQTEKTPKHQMNAPTPELKFSIASLTLGLNPRRFISFYSVITKFDRVAPQQEVVIRKAGSDMTCASEVKTLTRKDGDIHLVESLLAAGVEIEERDWKRLSRPLHFAAEKGHTDVVERLLAANADVNATSNKGWTPLHSAAEKGHLPVVERLLAAGAGLEGKTSRGRTPLHLAVIDGHSEVTQRLLDARADVHAMTDAGTMPLHAAVRYGHLDVVQQLVDAKADLEAKADGGAAGEWTELDSYAPAGV</sequence>
<accession>A0ABP0QMR1</accession>
<dbReference type="InterPro" id="IPR002110">
    <property type="entry name" value="Ankyrin_rpt"/>
</dbReference>
<gene>
    <name evidence="6" type="ORF">SCF082_LOCUS42253</name>
</gene>
<dbReference type="InterPro" id="IPR036770">
    <property type="entry name" value="Ankyrin_rpt-contain_sf"/>
</dbReference>
<reference evidence="6 7" key="1">
    <citation type="submission" date="2024-02" db="EMBL/GenBank/DDBJ databases">
        <authorList>
            <person name="Chen Y."/>
            <person name="Shah S."/>
            <person name="Dougan E. K."/>
            <person name="Thang M."/>
            <person name="Chan C."/>
        </authorList>
    </citation>
    <scope>NUCLEOTIDE SEQUENCE [LARGE SCALE GENOMIC DNA]</scope>
</reference>
<dbReference type="EMBL" id="CAXAMM010039858">
    <property type="protein sequence ID" value="CAK9089550.1"/>
    <property type="molecule type" value="Genomic_DNA"/>
</dbReference>
<keyword evidence="5" id="KW-1133">Transmembrane helix</keyword>
<evidence type="ECO:0000256" key="4">
    <source>
        <dbReference type="SAM" id="MobiDB-lite"/>
    </source>
</evidence>
<keyword evidence="7" id="KW-1185">Reference proteome</keyword>
<keyword evidence="1" id="KW-0677">Repeat</keyword>
<proteinExistence type="predicted"/>
<feature type="transmembrane region" description="Helical" evidence="5">
    <location>
        <begin position="1074"/>
        <end position="1096"/>
    </location>
</feature>
<keyword evidence="5" id="KW-0472">Membrane</keyword>
<feature type="repeat" description="ANK" evidence="3">
    <location>
        <begin position="1494"/>
        <end position="1526"/>
    </location>
</feature>
<evidence type="ECO:0000256" key="2">
    <source>
        <dbReference type="ARBA" id="ARBA00023043"/>
    </source>
</evidence>
<name>A0ABP0QMR1_9DINO</name>
<keyword evidence="5" id="KW-0812">Transmembrane</keyword>
<evidence type="ECO:0000256" key="5">
    <source>
        <dbReference type="SAM" id="Phobius"/>
    </source>
</evidence>